<dbReference type="PROSITE" id="PS51318">
    <property type="entry name" value="TAT"/>
    <property type="match status" value="1"/>
</dbReference>
<gene>
    <name evidence="13" type="ORF">E2F46_15410</name>
</gene>
<protein>
    <submittedName>
        <fullName evidence="13">TonB-dependent receptor</fullName>
    </submittedName>
</protein>
<evidence type="ECO:0000256" key="1">
    <source>
        <dbReference type="ARBA" id="ARBA00004571"/>
    </source>
</evidence>
<feature type="domain" description="TonB-dependent receptor plug" evidence="12">
    <location>
        <begin position="66"/>
        <end position="186"/>
    </location>
</feature>
<evidence type="ECO:0000256" key="10">
    <source>
        <dbReference type="SAM" id="SignalP"/>
    </source>
</evidence>
<evidence type="ECO:0000256" key="9">
    <source>
        <dbReference type="RuleBase" id="RU003357"/>
    </source>
</evidence>
<sequence length="1027" mass="112030">MKRHRRTVLAMALGAIVAGNGAFAQTAPTQDEAEAATTTTTRSAAQLDNVTVVGSRFASTNEAGMAPVAVLDQEAIEATGAVDGEDLLRSLPQVGDMKFDNTDVAANLNAARGDVGSINLRNIGTGNTLLLVNGRRMVPHPGTQTEDLVPRQTANMNAIPLYGVRQMQVLLGGASALYGSDAVAGVLNVVMDSTFQGLEMQAQYGGSENIDMRRGNFNVKAGQWFNDGRTRVTLLAGHTYRSEVPASEHPITANMDRRYLMEGTPFEGNASFDNRFTTSAWGVFQTVGNVPVRRNGALVTSATGFFNIQPAENRCQTVYRDGICIQSGAQNTTLDRPLRFNAMEQRNILGGISRSNVFTTLEQDIDDNFVAFGEFSYYKAKFNGMREQAASLGAAPMIVPASNYYNPFGALYLPDGTLNPNRLSGIDAPPEGRAVRITSYRATDTARPYEVLDDSYRFLAGVRGDLWGFDWESAILYSRATTEDTQYGSISNTLFAQALARSDASAYNPFNGGDLSNWSGVDGTPSNADAIASFTVPVVRLSTASLFQVDTRFLRERIFSLPAGDVGLAFGAEWRRETLTDDRDPRFDGTITYTNPITGEITSDVLGASPAGDNSGSRNVASFYTEFAVPLVSPQMEVPLVRSLDLQLAGRWERYSDFGTVGNPKVALAWSMSDSVMLRANWAQSFLAPNILQLYSEGSTVSNTRTDYYLCEADLRAGRITSFANCGRSFSTQADRTGNRDLKPETSDAYSVGFVFAPAFIPRASGRLTLTADYWVIKQEDVIGIYGEQTQLALDYLARMQGSSNPNVVRFDPDDTRIADFAGTGLTPVGNVSVVNDRYINRLPRTTRGIDFGATWRVNTDAAGTFNFSANASRLIERTQQPAEDEEIILAAQQSGIINDGFRLSSAGNLLGINGTPEWRGTFNASWRYSDWLTGTHFRYVGPFESTGALDADGNRFQIPSWTTADVYVERRFRDVGNFLDGSRIRLTVRNVTDRDPPISTTALGFYSSVHNVLGRGYFLTVTKSFD</sequence>
<evidence type="ECO:0000313" key="14">
    <source>
        <dbReference type="Proteomes" id="UP000294796"/>
    </source>
</evidence>
<dbReference type="Gene3D" id="2.170.130.10">
    <property type="entry name" value="TonB-dependent receptor, plug domain"/>
    <property type="match status" value="1"/>
</dbReference>
<comment type="subcellular location">
    <subcellularLocation>
        <location evidence="1 8">Cell outer membrane</location>
        <topology evidence="1 8">Multi-pass membrane protein</topology>
    </subcellularLocation>
</comment>
<keyword evidence="6 8" id="KW-0472">Membrane</keyword>
<accession>A0A4R5TQU6</accession>
<evidence type="ECO:0000256" key="4">
    <source>
        <dbReference type="ARBA" id="ARBA00022692"/>
    </source>
</evidence>
<dbReference type="SUPFAM" id="SSF56935">
    <property type="entry name" value="Porins"/>
    <property type="match status" value="1"/>
</dbReference>
<reference evidence="13 14" key="1">
    <citation type="submission" date="2019-03" db="EMBL/GenBank/DDBJ databases">
        <title>Luteimonas zhaokaii sp.nov., isolated from the rectal contents of Plateau pika in Yushu, Qinghai Province, China.</title>
        <authorList>
            <person name="Zhang G."/>
        </authorList>
    </citation>
    <scope>NUCLEOTIDE SEQUENCE [LARGE SCALE GENOMIC DNA]</scope>
    <source>
        <strain evidence="13 14">B9</strain>
    </source>
</reference>
<feature type="signal peptide" evidence="10">
    <location>
        <begin position="1"/>
        <end position="24"/>
    </location>
</feature>
<dbReference type="EMBL" id="SMTF01000017">
    <property type="protein sequence ID" value="TDK21083.1"/>
    <property type="molecule type" value="Genomic_DNA"/>
</dbReference>
<keyword evidence="5 9" id="KW-0798">TonB box</keyword>
<evidence type="ECO:0000259" key="11">
    <source>
        <dbReference type="Pfam" id="PF00593"/>
    </source>
</evidence>
<evidence type="ECO:0000256" key="6">
    <source>
        <dbReference type="ARBA" id="ARBA00023136"/>
    </source>
</evidence>
<keyword evidence="2 8" id="KW-0813">Transport</keyword>
<dbReference type="InterPro" id="IPR039426">
    <property type="entry name" value="TonB-dep_rcpt-like"/>
</dbReference>
<keyword evidence="14" id="KW-1185">Reference proteome</keyword>
<name>A0A4R5TQU6_9GAMM</name>
<evidence type="ECO:0000313" key="13">
    <source>
        <dbReference type="EMBL" id="TDK21083.1"/>
    </source>
</evidence>
<dbReference type="Pfam" id="PF00593">
    <property type="entry name" value="TonB_dep_Rec_b-barrel"/>
    <property type="match status" value="1"/>
</dbReference>
<dbReference type="PANTHER" id="PTHR47234:SF3">
    <property type="entry name" value="SECRETIN_TONB SHORT N-TERMINAL DOMAIN-CONTAINING PROTEIN"/>
    <property type="match status" value="1"/>
</dbReference>
<keyword evidence="13" id="KW-0675">Receptor</keyword>
<proteinExistence type="inferred from homology"/>
<feature type="domain" description="TonB-dependent receptor-like beta-barrel" evidence="11">
    <location>
        <begin position="427"/>
        <end position="992"/>
    </location>
</feature>
<keyword evidence="3 8" id="KW-1134">Transmembrane beta strand</keyword>
<keyword evidence="10" id="KW-0732">Signal</keyword>
<comment type="caution">
    <text evidence="13">The sequence shown here is derived from an EMBL/GenBank/DDBJ whole genome shotgun (WGS) entry which is preliminary data.</text>
</comment>
<comment type="similarity">
    <text evidence="8 9">Belongs to the TonB-dependent receptor family.</text>
</comment>
<dbReference type="AlphaFoldDB" id="A0A4R5TQU6"/>
<dbReference type="Gene3D" id="2.40.170.20">
    <property type="entry name" value="TonB-dependent receptor, beta-barrel domain"/>
    <property type="match status" value="1"/>
</dbReference>
<evidence type="ECO:0000256" key="7">
    <source>
        <dbReference type="ARBA" id="ARBA00023237"/>
    </source>
</evidence>
<dbReference type="InterPro" id="IPR006311">
    <property type="entry name" value="TAT_signal"/>
</dbReference>
<evidence type="ECO:0000256" key="2">
    <source>
        <dbReference type="ARBA" id="ARBA00022448"/>
    </source>
</evidence>
<evidence type="ECO:0000256" key="5">
    <source>
        <dbReference type="ARBA" id="ARBA00023077"/>
    </source>
</evidence>
<evidence type="ECO:0000256" key="8">
    <source>
        <dbReference type="PROSITE-ProRule" id="PRU01360"/>
    </source>
</evidence>
<dbReference type="PROSITE" id="PS52016">
    <property type="entry name" value="TONB_DEPENDENT_REC_3"/>
    <property type="match status" value="1"/>
</dbReference>
<organism evidence="13 14">
    <name type="scientific">Luteimonas aestuarii</name>
    <dbReference type="NCBI Taxonomy" id="453837"/>
    <lineage>
        <taxon>Bacteria</taxon>
        <taxon>Pseudomonadati</taxon>
        <taxon>Pseudomonadota</taxon>
        <taxon>Gammaproteobacteria</taxon>
        <taxon>Lysobacterales</taxon>
        <taxon>Lysobacteraceae</taxon>
        <taxon>Luteimonas</taxon>
    </lineage>
</organism>
<evidence type="ECO:0000259" key="12">
    <source>
        <dbReference type="Pfam" id="PF07715"/>
    </source>
</evidence>
<dbReference type="OrthoDB" id="6276154at2"/>
<dbReference type="InterPro" id="IPR012910">
    <property type="entry name" value="Plug_dom"/>
</dbReference>
<dbReference type="Proteomes" id="UP000294796">
    <property type="component" value="Unassembled WGS sequence"/>
</dbReference>
<dbReference type="Pfam" id="PF07715">
    <property type="entry name" value="Plug"/>
    <property type="match status" value="1"/>
</dbReference>
<dbReference type="InterPro" id="IPR036942">
    <property type="entry name" value="Beta-barrel_TonB_sf"/>
</dbReference>
<dbReference type="InterPro" id="IPR000531">
    <property type="entry name" value="Beta-barrel_TonB"/>
</dbReference>
<keyword evidence="4 8" id="KW-0812">Transmembrane</keyword>
<dbReference type="GO" id="GO:0009279">
    <property type="term" value="C:cell outer membrane"/>
    <property type="evidence" value="ECO:0007669"/>
    <property type="project" value="UniProtKB-SubCell"/>
</dbReference>
<dbReference type="PANTHER" id="PTHR47234">
    <property type="match status" value="1"/>
</dbReference>
<dbReference type="InterPro" id="IPR037066">
    <property type="entry name" value="Plug_dom_sf"/>
</dbReference>
<feature type="chain" id="PRO_5020526527" evidence="10">
    <location>
        <begin position="25"/>
        <end position="1027"/>
    </location>
</feature>
<keyword evidence="7 8" id="KW-0998">Cell outer membrane</keyword>
<evidence type="ECO:0000256" key="3">
    <source>
        <dbReference type="ARBA" id="ARBA00022452"/>
    </source>
</evidence>